<dbReference type="InterPro" id="IPR026444">
    <property type="entry name" value="Secre_tail"/>
</dbReference>
<dbReference type="AlphaFoldDB" id="A0A1H9EFG9"/>
<organism evidence="4 5">
    <name type="scientific">Neolewinella agarilytica</name>
    <dbReference type="NCBI Taxonomy" id="478744"/>
    <lineage>
        <taxon>Bacteria</taxon>
        <taxon>Pseudomonadati</taxon>
        <taxon>Bacteroidota</taxon>
        <taxon>Saprospiria</taxon>
        <taxon>Saprospirales</taxon>
        <taxon>Lewinellaceae</taxon>
        <taxon>Neolewinella</taxon>
    </lineage>
</organism>
<dbReference type="InParanoid" id="A0A1H9EFG9"/>
<dbReference type="Proteomes" id="UP000199021">
    <property type="component" value="Unassembled WGS sequence"/>
</dbReference>
<dbReference type="STRING" id="478744.SAMN05444359_10759"/>
<evidence type="ECO:0000256" key="2">
    <source>
        <dbReference type="SAM" id="SignalP"/>
    </source>
</evidence>
<dbReference type="Gene3D" id="2.130.10.130">
    <property type="entry name" value="Integrin alpha, N-terminal"/>
    <property type="match status" value="2"/>
</dbReference>
<evidence type="ECO:0000313" key="4">
    <source>
        <dbReference type="EMBL" id="SEQ24409.1"/>
    </source>
</evidence>
<feature type="domain" description="ASPIC/UnbV" evidence="3">
    <location>
        <begin position="436"/>
        <end position="501"/>
    </location>
</feature>
<evidence type="ECO:0000313" key="5">
    <source>
        <dbReference type="Proteomes" id="UP000199021"/>
    </source>
</evidence>
<dbReference type="PANTHER" id="PTHR16026:SF0">
    <property type="entry name" value="CARTILAGE ACIDIC PROTEIN 1"/>
    <property type="match status" value="1"/>
</dbReference>
<accession>A0A1H9EFG9</accession>
<keyword evidence="5" id="KW-1185">Reference proteome</keyword>
<name>A0A1H9EFG9_9BACT</name>
<evidence type="ECO:0000259" key="3">
    <source>
        <dbReference type="Pfam" id="PF07593"/>
    </source>
</evidence>
<reference evidence="5" key="1">
    <citation type="submission" date="2016-10" db="EMBL/GenBank/DDBJ databases">
        <authorList>
            <person name="Varghese N."/>
            <person name="Submissions S."/>
        </authorList>
    </citation>
    <scope>NUCLEOTIDE SEQUENCE [LARGE SCALE GENOMIC DNA]</scope>
    <source>
        <strain evidence="5">DSM 24740</strain>
    </source>
</reference>
<dbReference type="OrthoDB" id="9816120at2"/>
<dbReference type="InterPro" id="IPR011519">
    <property type="entry name" value="UnbV_ASPIC"/>
</dbReference>
<evidence type="ECO:0000256" key="1">
    <source>
        <dbReference type="ARBA" id="ARBA00022729"/>
    </source>
</evidence>
<dbReference type="PANTHER" id="PTHR16026">
    <property type="entry name" value="CARTILAGE ACIDIC PROTEIN 1"/>
    <property type="match status" value="1"/>
</dbReference>
<dbReference type="InterPro" id="IPR028994">
    <property type="entry name" value="Integrin_alpha_N"/>
</dbReference>
<sequence length="604" mass="66410">MSTQRLFFAVLLLLAAQLCAQPFTRVDLAAGLSHISDNNGVAIADFDGDGDEDIFFTGYHSFEAAADSTWNRLMSNNGDGTFTDVTIAAGFTDQFVNNDVIASLGEKMGASWGDYDNDGFPDLYLSNSRKDQLYHNNGDGTFTDVSIAAGLVGCNECYSGGATWFDHDRDGDLDLYVSVLNGPNLAYENLGEGTFSLFNNHPALFSAGITWTTTAIDIGKDGFLDLYLANDTEANQCLTNTSGLHYNESGLAYRMADEGAGMGIAVGDYNNDGLFDIYVTNIFSHHPNPLFKNTGRRRYVDVAENLAVDNTGWGWGVQFFDADQDGDEDLFAVNGVVSKQYIGGVEQQDEPHCFFQNTLIENREEGFVNRSADFGLDGMERARGMEVFDYDGDGDLDVIIANVASRPMLFRNDLVNDGNHNFFKVRLEGTESNRSAYGTEVRIKAGEQTLYRWYHGTSFFAQSLKAVHFGIGAATKIDELQITWLSGKVETYYDLDVNQTVNVIEGGELTDLHESDLVNDHPSTEVFPNPFQDKAYFSTRLQAGESIALDIFSVTGQHVWQTEQIVPASGIAKFRWGGGNQPAGTYIYRLSSGRTISSGKLIKK</sequence>
<feature type="chain" id="PRO_5011577065" evidence="2">
    <location>
        <begin position="21"/>
        <end position="604"/>
    </location>
</feature>
<dbReference type="InterPro" id="IPR027039">
    <property type="entry name" value="Crtac1"/>
</dbReference>
<dbReference type="EMBL" id="FOFB01000007">
    <property type="protein sequence ID" value="SEQ24409.1"/>
    <property type="molecule type" value="Genomic_DNA"/>
</dbReference>
<dbReference type="InterPro" id="IPR013517">
    <property type="entry name" value="FG-GAP"/>
</dbReference>
<proteinExistence type="predicted"/>
<keyword evidence="1 2" id="KW-0732">Signal</keyword>
<protein>
    <submittedName>
        <fullName evidence="4">Por secretion system C-terminal sorting domain-containing protein</fullName>
    </submittedName>
</protein>
<dbReference type="Pfam" id="PF07593">
    <property type="entry name" value="UnbV_ASPIC"/>
    <property type="match status" value="1"/>
</dbReference>
<dbReference type="Pfam" id="PF13517">
    <property type="entry name" value="FG-GAP_3"/>
    <property type="match status" value="2"/>
</dbReference>
<dbReference type="RefSeq" id="WP_090167122.1">
    <property type="nucleotide sequence ID" value="NZ_FOFB01000007.1"/>
</dbReference>
<dbReference type="SUPFAM" id="SSF69318">
    <property type="entry name" value="Integrin alpha N-terminal domain"/>
    <property type="match status" value="1"/>
</dbReference>
<gene>
    <name evidence="4" type="ORF">SAMN05444359_10759</name>
</gene>
<feature type="signal peptide" evidence="2">
    <location>
        <begin position="1"/>
        <end position="20"/>
    </location>
</feature>
<dbReference type="NCBIfam" id="TIGR04183">
    <property type="entry name" value="Por_Secre_tail"/>
    <property type="match status" value="1"/>
</dbReference>